<sequence>MAFPVDLHAYLVGDKPLYIDVYDEIVEAYLEEVVDRV</sequence>
<proteinExistence type="predicted"/>
<name>A0A0B8PSJ3_9VIBR</name>
<comment type="caution">
    <text evidence="1">The sequence shown here is derived from an EMBL/GenBank/DDBJ whole genome shotgun (WGS) entry which is preliminary data.</text>
</comment>
<protein>
    <submittedName>
        <fullName evidence="1">Uncharacterized protein</fullName>
    </submittedName>
</protein>
<evidence type="ECO:0000313" key="2">
    <source>
        <dbReference type="Proteomes" id="UP000031670"/>
    </source>
</evidence>
<evidence type="ECO:0000313" key="1">
    <source>
        <dbReference type="EMBL" id="GAM66063.1"/>
    </source>
</evidence>
<gene>
    <name evidence="1" type="ORF">JCM19232_2938</name>
</gene>
<accession>A0A0B8PSJ3</accession>
<dbReference type="AlphaFoldDB" id="A0A0B8PSJ3"/>
<dbReference type="EMBL" id="BBSA01000032">
    <property type="protein sequence ID" value="GAM66063.1"/>
    <property type="molecule type" value="Genomic_DNA"/>
</dbReference>
<reference evidence="1 2" key="2">
    <citation type="submission" date="2015-01" db="EMBL/GenBank/DDBJ databases">
        <authorList>
            <consortium name="NBRP consortium"/>
            <person name="Sawabe T."/>
            <person name="Meirelles P."/>
            <person name="Feng G."/>
            <person name="Sayaka M."/>
            <person name="Hattori M."/>
            <person name="Ohkuma M."/>
        </authorList>
    </citation>
    <scope>NUCLEOTIDE SEQUENCE [LARGE SCALE GENOMIC DNA]</scope>
    <source>
        <strain evidence="1 2">JCM19232</strain>
    </source>
</reference>
<dbReference type="Proteomes" id="UP000031670">
    <property type="component" value="Unassembled WGS sequence"/>
</dbReference>
<organism evidence="1 2">
    <name type="scientific">Vibrio ishigakensis</name>
    <dbReference type="NCBI Taxonomy" id="1481914"/>
    <lineage>
        <taxon>Bacteria</taxon>
        <taxon>Pseudomonadati</taxon>
        <taxon>Pseudomonadota</taxon>
        <taxon>Gammaproteobacteria</taxon>
        <taxon>Vibrionales</taxon>
        <taxon>Vibrionaceae</taxon>
        <taxon>Vibrio</taxon>
    </lineage>
</organism>
<reference evidence="1 2" key="1">
    <citation type="submission" date="2015-01" db="EMBL/GenBank/DDBJ databases">
        <title>Vibrio sp. C5 JCM 19232 whole genome shotgun sequence.</title>
        <authorList>
            <person name="Sawabe T."/>
            <person name="Meirelles P."/>
            <person name="Feng G."/>
            <person name="Sayaka M."/>
            <person name="Hattori M."/>
            <person name="Ohkuma M."/>
        </authorList>
    </citation>
    <scope>NUCLEOTIDE SEQUENCE [LARGE SCALE GENOMIC DNA]</scope>
    <source>
        <strain evidence="1 2">JCM19232</strain>
    </source>
</reference>